<proteinExistence type="inferred from homology"/>
<dbReference type="eggNOG" id="COG2365">
    <property type="taxonomic scope" value="Bacteria"/>
</dbReference>
<dbReference type="OrthoDB" id="285384at2"/>
<dbReference type="Proteomes" id="UP000010798">
    <property type="component" value="Chromosome"/>
</dbReference>
<dbReference type="PANTHER" id="PTHR31126:SF1">
    <property type="entry name" value="TYROSINE SPECIFIC PROTEIN PHOSPHATASES DOMAIN-CONTAINING PROTEIN"/>
    <property type="match status" value="1"/>
</dbReference>
<protein>
    <submittedName>
        <fullName evidence="2">Protein tyrosine/serine phosphatase</fullName>
    </submittedName>
</protein>
<comment type="similarity">
    <text evidence="1">Belongs to the protein-tyrosine phosphatase family.</text>
</comment>
<dbReference type="KEGG" id="saci:Sinac_5034"/>
<dbReference type="PROSITE" id="PS00383">
    <property type="entry name" value="TYR_PHOSPHATASE_1"/>
    <property type="match status" value="1"/>
</dbReference>
<accession>L0DK26</accession>
<dbReference type="Pfam" id="PF03162">
    <property type="entry name" value="Y_phosphatase2"/>
    <property type="match status" value="1"/>
</dbReference>
<organism evidence="2 3">
    <name type="scientific">Singulisphaera acidiphila (strain ATCC BAA-1392 / DSM 18658 / VKM B-2454 / MOB10)</name>
    <dbReference type="NCBI Taxonomy" id="886293"/>
    <lineage>
        <taxon>Bacteria</taxon>
        <taxon>Pseudomonadati</taxon>
        <taxon>Planctomycetota</taxon>
        <taxon>Planctomycetia</taxon>
        <taxon>Isosphaerales</taxon>
        <taxon>Isosphaeraceae</taxon>
        <taxon>Singulisphaera</taxon>
    </lineage>
</organism>
<sequence length="214" mass="24813">MVSRRKWIRRGLVGALGCLTAQQVWRHGHDYVFADQFAVVVPGKIYRGAWQQSWPMRRVVENYKVKTVLALAHPPTHPLAIREKAMARELGYRWVHIPIVDQRGEGDWRVISDLLEEAAAVLADPKNQPVYFHCHHGINRTSMVQIAYRTKYCGWTLEQATEEISQTFGLVEVSHGPDYRHMESFYRERVLPYRQAQASQAAVQTPQREPARHF</sequence>
<dbReference type="STRING" id="886293.Sinac_5034"/>
<evidence type="ECO:0000256" key="1">
    <source>
        <dbReference type="ARBA" id="ARBA00009580"/>
    </source>
</evidence>
<dbReference type="Gene3D" id="3.90.190.10">
    <property type="entry name" value="Protein tyrosine phosphatase superfamily"/>
    <property type="match status" value="1"/>
</dbReference>
<evidence type="ECO:0000313" key="2">
    <source>
        <dbReference type="EMBL" id="AGA29188.1"/>
    </source>
</evidence>
<dbReference type="SUPFAM" id="SSF52799">
    <property type="entry name" value="(Phosphotyrosine protein) phosphatases II"/>
    <property type="match status" value="1"/>
</dbReference>
<gene>
    <name evidence="2" type="ordered locus">Sinac_5034</name>
</gene>
<keyword evidence="3" id="KW-1185">Reference proteome</keyword>
<name>L0DK26_SINAD</name>
<dbReference type="GO" id="GO:0016791">
    <property type="term" value="F:phosphatase activity"/>
    <property type="evidence" value="ECO:0007669"/>
    <property type="project" value="TreeGrafter"/>
</dbReference>
<evidence type="ECO:0000313" key="3">
    <source>
        <dbReference type="Proteomes" id="UP000010798"/>
    </source>
</evidence>
<dbReference type="PANTHER" id="PTHR31126">
    <property type="entry name" value="TYROSINE-PROTEIN PHOSPHATASE"/>
    <property type="match status" value="1"/>
</dbReference>
<dbReference type="InterPro" id="IPR004861">
    <property type="entry name" value="Siw14-like"/>
</dbReference>
<dbReference type="HOGENOM" id="CLU_094921_0_0_0"/>
<dbReference type="InterPro" id="IPR016130">
    <property type="entry name" value="Tyr_Pase_AS"/>
</dbReference>
<dbReference type="InterPro" id="IPR029021">
    <property type="entry name" value="Prot-tyrosine_phosphatase-like"/>
</dbReference>
<reference evidence="2 3" key="1">
    <citation type="submission" date="2012-02" db="EMBL/GenBank/DDBJ databases">
        <title>Complete sequence of chromosome of Singulisphaera acidiphila DSM 18658.</title>
        <authorList>
            <consortium name="US DOE Joint Genome Institute (JGI-PGF)"/>
            <person name="Lucas S."/>
            <person name="Copeland A."/>
            <person name="Lapidus A."/>
            <person name="Glavina del Rio T."/>
            <person name="Dalin E."/>
            <person name="Tice H."/>
            <person name="Bruce D."/>
            <person name="Goodwin L."/>
            <person name="Pitluck S."/>
            <person name="Peters L."/>
            <person name="Ovchinnikova G."/>
            <person name="Chertkov O."/>
            <person name="Kyrpides N."/>
            <person name="Mavromatis K."/>
            <person name="Ivanova N."/>
            <person name="Brettin T."/>
            <person name="Detter J.C."/>
            <person name="Han C."/>
            <person name="Larimer F."/>
            <person name="Land M."/>
            <person name="Hauser L."/>
            <person name="Markowitz V."/>
            <person name="Cheng J.-F."/>
            <person name="Hugenholtz P."/>
            <person name="Woyke T."/>
            <person name="Wu D."/>
            <person name="Tindall B."/>
            <person name="Pomrenke H."/>
            <person name="Brambilla E."/>
            <person name="Klenk H.-P."/>
            <person name="Eisen J.A."/>
        </authorList>
    </citation>
    <scope>NUCLEOTIDE SEQUENCE [LARGE SCALE GENOMIC DNA]</scope>
    <source>
        <strain evidence="3">ATCC BAA-1392 / DSM 18658 / VKM B-2454 / MOB10</strain>
    </source>
</reference>
<dbReference type="RefSeq" id="WP_015248294.1">
    <property type="nucleotide sequence ID" value="NC_019892.1"/>
</dbReference>
<dbReference type="AlphaFoldDB" id="L0DK26"/>
<dbReference type="EMBL" id="CP003364">
    <property type="protein sequence ID" value="AGA29188.1"/>
    <property type="molecule type" value="Genomic_DNA"/>
</dbReference>